<proteinExistence type="predicted"/>
<dbReference type="KEGG" id="bmq:BMQ_pBM40026"/>
<organism evidence="2 3">
    <name type="scientific">Priestia megaterium (strain ATCC 12872 / QMB1551)</name>
    <name type="common">Bacillus megaterium</name>
    <dbReference type="NCBI Taxonomy" id="545693"/>
    <lineage>
        <taxon>Bacteria</taxon>
        <taxon>Bacillati</taxon>
        <taxon>Bacillota</taxon>
        <taxon>Bacilli</taxon>
        <taxon>Bacillales</taxon>
        <taxon>Bacillaceae</taxon>
        <taxon>Priestia</taxon>
    </lineage>
</organism>
<keyword evidence="1" id="KW-0812">Transmembrane</keyword>
<evidence type="ECO:0000313" key="3">
    <source>
        <dbReference type="Proteomes" id="UP000000935"/>
    </source>
</evidence>
<protein>
    <submittedName>
        <fullName evidence="2">Uncharacterized protein</fullName>
    </submittedName>
</protein>
<reference evidence="2 3" key="2">
    <citation type="journal article" date="2011" name="J. Bacteriol.">
        <title>Genome sequences of the biotechnologically important Bacillus megaterium strains QM B1551 and DSM319.</title>
        <authorList>
            <person name="Eppinger M."/>
            <person name="Bunk B."/>
            <person name="Johns M.A."/>
            <person name="Edirisinghe J.N."/>
            <person name="Kutumbaka K.K."/>
            <person name="Koenig S.S."/>
            <person name="Huot Creasy H."/>
            <person name="Rosovitz M.J."/>
            <person name="Riley D.R."/>
            <person name="Daugherty S."/>
            <person name="Martin M."/>
            <person name="Elbourne L.D."/>
            <person name="Paulsen I."/>
            <person name="Biedendieck R."/>
            <person name="Braun C."/>
            <person name="Grayburn S."/>
            <person name="Dhingra S."/>
            <person name="Lukyanchuk V."/>
            <person name="Ball B."/>
            <person name="Ul-Qamar R."/>
            <person name="Seibel J."/>
            <person name="Bremer E."/>
            <person name="Jahn D."/>
            <person name="Ravel J."/>
            <person name="Vary P.S."/>
        </authorList>
    </citation>
    <scope>NUCLEOTIDE SEQUENCE [LARGE SCALE GENOMIC DNA]</scope>
    <source>
        <strain evidence="3">ATCC 12872 / QMB1551</strain>
        <plasmid evidence="2">pBM400</plasmid>
    </source>
</reference>
<reference evidence="2 3" key="1">
    <citation type="journal article" date="2003" name="Appl. Environ. Microbiol.">
        <title>Sequencing and characterization of pBM400 from Bacillus megaterium QM B1551.</title>
        <authorList>
            <person name="Scholle M.D."/>
            <person name="White C.A."/>
            <person name="Kunnimalaiyaan M."/>
            <person name="Vary P.S."/>
        </authorList>
    </citation>
    <scope>NUCLEOTIDE SEQUENCE [LARGE SCALE GENOMIC DNA]</scope>
    <source>
        <strain evidence="3">ATCC 12872 / QMB1551</strain>
        <plasmid evidence="2">pBM400</plasmid>
    </source>
</reference>
<evidence type="ECO:0000256" key="1">
    <source>
        <dbReference type="SAM" id="Phobius"/>
    </source>
</evidence>
<gene>
    <name evidence="2" type="ordered locus">BMQ_pBM40026</name>
</gene>
<geneLocation type="plasmid" evidence="2 3">
    <name>pBM400</name>
</geneLocation>
<dbReference type="AlphaFoldDB" id="D5E3D9"/>
<keyword evidence="2" id="KW-0614">Plasmid</keyword>
<dbReference type="Proteomes" id="UP000000935">
    <property type="component" value="Plasmid pBM400"/>
</dbReference>
<feature type="transmembrane region" description="Helical" evidence="1">
    <location>
        <begin position="22"/>
        <end position="41"/>
    </location>
</feature>
<evidence type="ECO:0000313" key="2">
    <source>
        <dbReference type="EMBL" id="ADE72314.1"/>
    </source>
</evidence>
<name>D5E3D9_PRIM1</name>
<keyword evidence="3" id="KW-1185">Reference proteome</keyword>
<dbReference type="EMBL" id="CP001987">
    <property type="protein sequence ID" value="ADE72314.1"/>
    <property type="molecule type" value="Genomic_DNA"/>
</dbReference>
<keyword evidence="1" id="KW-1133">Transmembrane helix</keyword>
<accession>D5E3D9</accession>
<dbReference type="HOGENOM" id="CLU_3076821_0_0_9"/>
<sequence length="52" mass="6185">MQHQFPSLTLTTFILISPLTPIYLNFLFSVFILLLCFFFYYSTKDVRKSLCI</sequence>
<keyword evidence="1" id="KW-0472">Membrane</keyword>